<keyword evidence="3" id="KW-1185">Reference proteome</keyword>
<name>A0A388LF41_CHABU</name>
<dbReference type="Gramene" id="GBG80877">
    <property type="protein sequence ID" value="GBG80877"/>
    <property type="gene ID" value="CBR_g31433"/>
</dbReference>
<accession>A0A388LF41</accession>
<protein>
    <submittedName>
        <fullName evidence="2">Uncharacterized protein</fullName>
    </submittedName>
</protein>
<dbReference type="AlphaFoldDB" id="A0A388LF41"/>
<dbReference type="PANTHER" id="PTHR38360">
    <property type="entry name" value="OS03G0120000 PROTEIN"/>
    <property type="match status" value="1"/>
</dbReference>
<evidence type="ECO:0000313" key="2">
    <source>
        <dbReference type="EMBL" id="GBG80877.1"/>
    </source>
</evidence>
<dbReference type="EMBL" id="BFEA01000359">
    <property type="protein sequence ID" value="GBG80877.1"/>
    <property type="molecule type" value="Genomic_DNA"/>
</dbReference>
<feature type="signal peptide" evidence="1">
    <location>
        <begin position="1"/>
        <end position="26"/>
    </location>
</feature>
<dbReference type="OrthoDB" id="409848at2759"/>
<evidence type="ECO:0000256" key="1">
    <source>
        <dbReference type="SAM" id="SignalP"/>
    </source>
</evidence>
<organism evidence="2 3">
    <name type="scientific">Chara braunii</name>
    <name type="common">Braun's stonewort</name>
    <dbReference type="NCBI Taxonomy" id="69332"/>
    <lineage>
        <taxon>Eukaryota</taxon>
        <taxon>Viridiplantae</taxon>
        <taxon>Streptophyta</taxon>
        <taxon>Charophyceae</taxon>
        <taxon>Charales</taxon>
        <taxon>Characeae</taxon>
        <taxon>Chara</taxon>
    </lineage>
</organism>
<gene>
    <name evidence="2" type="ORF">CBR_g31433</name>
</gene>
<dbReference type="OMA" id="IMAQENY"/>
<proteinExistence type="predicted"/>
<comment type="caution">
    <text evidence="2">The sequence shown here is derived from an EMBL/GenBank/DDBJ whole genome shotgun (WGS) entry which is preliminary data.</text>
</comment>
<sequence length="473" mass="51387">MPWQWTWAVVIAEMWLLSTYIMQADAQGGSTPCAVPPSGANVSSQLGAPYIIQQQTDVEHAKNFTVQYGSNYKIVRNYGANETYVLQQCGSQAQDDMAAALNWDAASFAVKEFTVPLGGIAVDGTTSVNFLELLGLVGHIKLLGDVVSPCVHKQLQSGQASQLNSTDGGAFLKQMEPLSALLSTGALLFENFSSVASLNKSISFTDNTAEYSPLKRAEWIKYISLFFNLEQLATGVFKQIEENYNCLAKTPAPATRPVVAWASVWFDMITGAPTKYHFSASTYLQEFVKDAGGSSLVDTAKSFNASVASEVAAFHDMLKTVQILIDDTYNSGTSYSFSNFTNLYKLPENVSFPFMSTGDVWRSDKRINGYNYFTDWFEMAVAQPQVVLGDLISIINPAKATGQRTFFRNLAKGEAEAILTPETCGPPNSPVSPMILPCSTEKGASTSKGEVLRTWSLATAFLSTFATAVVIAL</sequence>
<dbReference type="PANTHER" id="PTHR38360:SF1">
    <property type="entry name" value="F12P19.7"/>
    <property type="match status" value="1"/>
</dbReference>
<dbReference type="STRING" id="69332.A0A388LF41"/>
<reference evidence="2 3" key="1">
    <citation type="journal article" date="2018" name="Cell">
        <title>The Chara Genome: Secondary Complexity and Implications for Plant Terrestrialization.</title>
        <authorList>
            <person name="Nishiyama T."/>
            <person name="Sakayama H."/>
            <person name="Vries J.D."/>
            <person name="Buschmann H."/>
            <person name="Saint-Marcoux D."/>
            <person name="Ullrich K.K."/>
            <person name="Haas F.B."/>
            <person name="Vanderstraeten L."/>
            <person name="Becker D."/>
            <person name="Lang D."/>
            <person name="Vosolsobe S."/>
            <person name="Rombauts S."/>
            <person name="Wilhelmsson P.K.I."/>
            <person name="Janitza P."/>
            <person name="Kern R."/>
            <person name="Heyl A."/>
            <person name="Rumpler F."/>
            <person name="Villalobos L.I.A.C."/>
            <person name="Clay J.M."/>
            <person name="Skokan R."/>
            <person name="Toyoda A."/>
            <person name="Suzuki Y."/>
            <person name="Kagoshima H."/>
            <person name="Schijlen E."/>
            <person name="Tajeshwar N."/>
            <person name="Catarino B."/>
            <person name="Hetherington A.J."/>
            <person name="Saltykova A."/>
            <person name="Bonnot C."/>
            <person name="Breuninger H."/>
            <person name="Symeonidi A."/>
            <person name="Radhakrishnan G.V."/>
            <person name="Van Nieuwerburgh F."/>
            <person name="Deforce D."/>
            <person name="Chang C."/>
            <person name="Karol K.G."/>
            <person name="Hedrich R."/>
            <person name="Ulvskov P."/>
            <person name="Glockner G."/>
            <person name="Delwiche C.F."/>
            <person name="Petrasek J."/>
            <person name="Van de Peer Y."/>
            <person name="Friml J."/>
            <person name="Beilby M."/>
            <person name="Dolan L."/>
            <person name="Kohara Y."/>
            <person name="Sugano S."/>
            <person name="Fujiyama A."/>
            <person name="Delaux P.-M."/>
            <person name="Quint M."/>
            <person name="TheiBen G."/>
            <person name="Hagemann M."/>
            <person name="Harholt J."/>
            <person name="Dunand C."/>
            <person name="Zachgo S."/>
            <person name="Langdale J."/>
            <person name="Maumus F."/>
            <person name="Straeten D.V.D."/>
            <person name="Gould S.B."/>
            <person name="Rensing S.A."/>
        </authorList>
    </citation>
    <scope>NUCLEOTIDE SEQUENCE [LARGE SCALE GENOMIC DNA]</scope>
    <source>
        <strain evidence="2 3">S276</strain>
    </source>
</reference>
<feature type="chain" id="PRO_5017251093" evidence="1">
    <location>
        <begin position="27"/>
        <end position="473"/>
    </location>
</feature>
<keyword evidence="1" id="KW-0732">Signal</keyword>
<evidence type="ECO:0000313" key="3">
    <source>
        <dbReference type="Proteomes" id="UP000265515"/>
    </source>
</evidence>
<dbReference type="Proteomes" id="UP000265515">
    <property type="component" value="Unassembled WGS sequence"/>
</dbReference>